<protein>
    <recommendedName>
        <fullName evidence="3">HD/PDEase domain-containing protein</fullName>
    </recommendedName>
</protein>
<dbReference type="AlphaFoldDB" id="A0AAN1X9K7"/>
<sequence>MENNPMSDDVNALFDNNDPEIVWAKSTALILRMSPAYDFSLIQSVFDDVLKLFRGDYPGYGPIRTLYHDLPHTLEVLLCGVRLMHGVHVSGDHLSDAEITLVVLAIMMHDVGYAQLRGEESGTGAQYTQTHVQRGIEFMRRYFAERNLSPDIAVAVTGMILGTEHNRPFAGIDFNDDRARMLARIVATADITGQMADRIYLEKLLFLFLEFREAHFGSYQSMYDLLCQTSRFYETTREKLDGALGGIYKKFEYHFKDTMGVDNNYYLEAIAKNMVYLSKVVAHNEAELFAMLKRNGVVEKTRKLA</sequence>
<name>A0AAN1X9K7_9PROT</name>
<gene>
    <name evidence="1" type="ORF">MIZ01_1249</name>
</gene>
<dbReference type="Proteomes" id="UP001320326">
    <property type="component" value="Chromosome"/>
</dbReference>
<dbReference type="CDD" id="cd00077">
    <property type="entry name" value="HDc"/>
    <property type="match status" value="1"/>
</dbReference>
<dbReference type="KEGG" id="seme:MIZ01_1249"/>
<evidence type="ECO:0000313" key="2">
    <source>
        <dbReference type="Proteomes" id="UP001320326"/>
    </source>
</evidence>
<organism evidence="1 2">
    <name type="scientific">Sideroxyarcus emersonii</name>
    <dbReference type="NCBI Taxonomy" id="2764705"/>
    <lineage>
        <taxon>Bacteria</taxon>
        <taxon>Pseudomonadati</taxon>
        <taxon>Pseudomonadota</taxon>
        <taxon>Betaproteobacteria</taxon>
        <taxon>Nitrosomonadales</taxon>
        <taxon>Gallionellaceae</taxon>
        <taxon>Sideroxyarcus</taxon>
    </lineage>
</organism>
<keyword evidence="2" id="KW-1185">Reference proteome</keyword>
<dbReference type="EMBL" id="AP023423">
    <property type="protein sequence ID" value="BCK87470.1"/>
    <property type="molecule type" value="Genomic_DNA"/>
</dbReference>
<accession>A0AAN1X9K7</accession>
<evidence type="ECO:0008006" key="3">
    <source>
        <dbReference type="Google" id="ProtNLM"/>
    </source>
</evidence>
<dbReference type="SUPFAM" id="SSF109604">
    <property type="entry name" value="HD-domain/PDEase-like"/>
    <property type="match status" value="1"/>
</dbReference>
<dbReference type="InterPro" id="IPR003607">
    <property type="entry name" value="HD/PDEase_dom"/>
</dbReference>
<reference evidence="1 2" key="1">
    <citation type="journal article" date="2022" name="Int. J. Syst. Evol. Microbiol.">
        <title>&lt;i&gt;Sideroxyarcus emersonii&lt;/i&gt; gen. nov. sp. nov., a neutrophilic, microaerobic iron- and thiosulfate-oxidizing bacterium isolated from iron-rich wetland sediment.</title>
        <authorList>
            <person name="Kato S."/>
            <person name="Itoh T."/>
            <person name="Iino T."/>
            <person name="Ohkuma M."/>
        </authorList>
    </citation>
    <scope>NUCLEOTIDE SEQUENCE [LARGE SCALE GENOMIC DNA]</scope>
    <source>
        <strain evidence="1 2">MIZ01</strain>
    </source>
</reference>
<proteinExistence type="predicted"/>
<evidence type="ECO:0000313" key="1">
    <source>
        <dbReference type="EMBL" id="BCK87470.1"/>
    </source>
</evidence>
<dbReference type="Gene3D" id="1.10.3210.10">
    <property type="entry name" value="Hypothetical protein af1432"/>
    <property type="match status" value="1"/>
</dbReference>